<comment type="subcellular location">
    <subcellularLocation>
        <location evidence="1">Periplasm</location>
    </subcellularLocation>
</comment>
<keyword evidence="7" id="KW-1185">Reference proteome</keyword>
<dbReference type="GO" id="GO:1904680">
    <property type="term" value="F:peptide transmembrane transporter activity"/>
    <property type="evidence" value="ECO:0007669"/>
    <property type="project" value="TreeGrafter"/>
</dbReference>
<dbReference type="InterPro" id="IPR030678">
    <property type="entry name" value="Peptide/Ni-bd"/>
</dbReference>
<dbReference type="InterPro" id="IPR006311">
    <property type="entry name" value="TAT_signal"/>
</dbReference>
<sequence length="538" mass="59033">MSGPFVDRRSFSLGLAASLGLAPLAGRAAFAAGADAGGTPVRGGVLRFLVEQEPTTLVTIAHTAGPSTRVSPKVTEGLLQYGFDYEPKPQLATEWSESPDGLTYVFKLRPNVKWHDGKDFTSADVAYSIKLLKENHPRGRATFSSVTVVETPDPLTAIIRLSKPAPYLLVALDASESPIVPKHLYEGTDPLTNKNASAPVGTGPFVFREWVKGSHIILDRNPNYWDPGKPYLDRVVVRFIADQSARSAAFETGELDLGGGPPVPRSDLARIQALPNIGSDTRGYEYNGNMTQLFFNFDTPVLKDKKVRLAIAKAIDHKKLLDVVYFGYGTIAPSPLGVDVKKFIDPNIKTYGFDLSAANKLLDEAGYPRKADGTRFPLRLYANPYNSQASGDFVKQALARIGIPVDFQFFDFSTYLQKAYTVRDFDLTLESLSTTFDPTPGVQRVYWSKNFKIGLPFSNASHYDNPEVDALLEAAAVEADEEKRIAIWRKFQQVTHDDVAAVNLISPAGVTLFNKKVKNHTLGVTGVNASFADVYFEK</sequence>
<evidence type="ECO:0000256" key="2">
    <source>
        <dbReference type="ARBA" id="ARBA00005695"/>
    </source>
</evidence>
<dbReference type="GO" id="GO:0030288">
    <property type="term" value="C:outer membrane-bounded periplasmic space"/>
    <property type="evidence" value="ECO:0007669"/>
    <property type="project" value="UniProtKB-ARBA"/>
</dbReference>
<dbReference type="EMBL" id="AP009384">
    <property type="protein sequence ID" value="BAF88657.1"/>
    <property type="molecule type" value="Genomic_DNA"/>
</dbReference>
<reference evidence="6 7" key="5">
    <citation type="journal article" date="2010" name="Appl. Environ. Microbiol.">
        <title>phrR-like gene praR of Azorhizobium caulinodans ORS571 is essential for symbiosis with Sesbania rostrata and is involved in expression of reb genes.</title>
        <authorList>
            <person name="Akiba N."/>
            <person name="Aono T."/>
            <person name="Toyazaki H."/>
            <person name="Sato S."/>
            <person name="Oyaizu H."/>
        </authorList>
    </citation>
    <scope>NUCLEOTIDE SEQUENCE [LARGE SCALE GENOMIC DNA]</scope>
    <source>
        <strain evidence="7">ATCC 43989 / DSM 5975 / JCM 20966 / LMG 6465 / NBRC 14845 / NCIMB 13405 / ORS 571</strain>
    </source>
</reference>
<dbReference type="HOGENOM" id="CLU_017028_7_3_5"/>
<dbReference type="KEGG" id="azc:AZC_2659"/>
<comment type="similarity">
    <text evidence="2">Belongs to the bacterial solute-binding protein 5 family.</text>
</comment>
<dbReference type="STRING" id="438753.AZC_2659"/>
<reference evidence="6 7" key="4">
    <citation type="journal article" date="2009" name="Appl. Environ. Microbiol.">
        <title>Comparative genome-wide transcriptional profiling of Azorhizobium caulinodans ORS571 grown under free-living and symbiotic conditions.</title>
        <authorList>
            <person name="Tsukada S."/>
            <person name="Aono T."/>
            <person name="Akiba N."/>
            <person name="Lee KB."/>
            <person name="Liu CT."/>
            <person name="Toyazaki H."/>
            <person name="Oyaizu H."/>
        </authorList>
    </citation>
    <scope>NUCLEOTIDE SEQUENCE [LARGE SCALE GENOMIC DNA]</scope>
    <source>
        <strain evidence="7">ATCC 43989 / DSM 5975 / JCM 20966 / LMG 6465 / NBRC 14845 / NCIMB 13405 / ORS 571</strain>
    </source>
</reference>
<feature type="signal peptide" evidence="4">
    <location>
        <begin position="1"/>
        <end position="31"/>
    </location>
</feature>
<dbReference type="Gene3D" id="3.40.190.10">
    <property type="entry name" value="Periplasmic binding protein-like II"/>
    <property type="match status" value="1"/>
</dbReference>
<dbReference type="CDD" id="cd08517">
    <property type="entry name" value="PBP2_NikA_DppA_OppA_like_13"/>
    <property type="match status" value="1"/>
</dbReference>
<dbReference type="InterPro" id="IPR000914">
    <property type="entry name" value="SBP_5_dom"/>
</dbReference>
<dbReference type="AlphaFoldDB" id="A8I8G5"/>
<accession>A8I8G5</accession>
<evidence type="ECO:0000259" key="5">
    <source>
        <dbReference type="Pfam" id="PF00496"/>
    </source>
</evidence>
<dbReference type="PIRSF" id="PIRSF002741">
    <property type="entry name" value="MppA"/>
    <property type="match status" value="1"/>
</dbReference>
<proteinExistence type="inferred from homology"/>
<dbReference type="PROSITE" id="PS51318">
    <property type="entry name" value="TAT"/>
    <property type="match status" value="1"/>
</dbReference>
<dbReference type="RefSeq" id="WP_012171183.1">
    <property type="nucleotide sequence ID" value="NC_009937.1"/>
</dbReference>
<dbReference type="PANTHER" id="PTHR30290">
    <property type="entry name" value="PERIPLASMIC BINDING COMPONENT OF ABC TRANSPORTER"/>
    <property type="match status" value="1"/>
</dbReference>
<keyword evidence="3 4" id="KW-0732">Signal</keyword>
<evidence type="ECO:0000313" key="7">
    <source>
        <dbReference type="Proteomes" id="UP000000270"/>
    </source>
</evidence>
<reference evidence="7" key="2">
    <citation type="submission" date="2007-04" db="EMBL/GenBank/DDBJ databases">
        <title>Complete genome sequence of the nitrogen-fixing bacterium Azorhizobium caulinodans ORS571.</title>
        <authorList>
            <person name="Lee K.B."/>
            <person name="Backer P.D."/>
            <person name="Aono T."/>
            <person name="Liu C.T."/>
            <person name="Suzuki S."/>
            <person name="Suzuki T."/>
            <person name="Kaneko T."/>
            <person name="Yamada M."/>
            <person name="Tabata S."/>
            <person name="Kupfer D.M."/>
            <person name="Najar F.Z."/>
            <person name="Wiley G.B."/>
            <person name="Roe B."/>
            <person name="Binnewies T."/>
            <person name="Ussery D."/>
            <person name="Vereecke D."/>
            <person name="Gevers D."/>
            <person name="Holsters M."/>
            <person name="Oyaizu H."/>
        </authorList>
    </citation>
    <scope>NUCLEOTIDE SEQUENCE [LARGE SCALE GENOMIC DNA]</scope>
    <source>
        <strain evidence="7">ATCC 43989 / DSM 5975 / JCM 20966 / LMG 6465 / NBRC 14845 / NCIMB 13405 / ORS 571</strain>
    </source>
</reference>
<name>A8I8G5_AZOC5</name>
<dbReference type="eggNOG" id="COG0747">
    <property type="taxonomic scope" value="Bacteria"/>
</dbReference>
<feature type="chain" id="PRO_5002724235" evidence="4">
    <location>
        <begin position="32"/>
        <end position="538"/>
    </location>
</feature>
<dbReference type="GO" id="GO:0043190">
    <property type="term" value="C:ATP-binding cassette (ABC) transporter complex"/>
    <property type="evidence" value="ECO:0007669"/>
    <property type="project" value="InterPro"/>
</dbReference>
<organism evidence="6 7">
    <name type="scientific">Azorhizobium caulinodans (strain ATCC 43989 / DSM 5975 / JCM 20966 / LMG 6465 / NBRC 14845 / NCIMB 13405 / ORS 571)</name>
    <dbReference type="NCBI Taxonomy" id="438753"/>
    <lineage>
        <taxon>Bacteria</taxon>
        <taxon>Pseudomonadati</taxon>
        <taxon>Pseudomonadota</taxon>
        <taxon>Alphaproteobacteria</taxon>
        <taxon>Hyphomicrobiales</taxon>
        <taxon>Xanthobacteraceae</taxon>
        <taxon>Azorhizobium</taxon>
    </lineage>
</organism>
<reference evidence="6 7" key="6">
    <citation type="journal article" date="2011" name="Appl. Environ. Microbiol.">
        <title>Involvement of the azorhizobial chromosome partition gene (parA) in the onset of bacteroid differentiation during Sesbania rostrata stem nodule development.</title>
        <authorList>
            <person name="Liu CT."/>
            <person name="Lee KB."/>
            <person name="Wang YS."/>
            <person name="Peng MH."/>
            <person name="Lee KT."/>
            <person name="Suzuki S."/>
            <person name="Suzuki T."/>
            <person name="Oyaizu H."/>
        </authorList>
    </citation>
    <scope>NUCLEOTIDE SEQUENCE [LARGE SCALE GENOMIC DNA]</scope>
    <source>
        <strain evidence="7">ATCC 43989 / DSM 5975 / JCM 20966 / LMG 6465 / NBRC 14845 / NCIMB 13405 / ORS 571</strain>
    </source>
</reference>
<dbReference type="InterPro" id="IPR039424">
    <property type="entry name" value="SBP_5"/>
</dbReference>
<evidence type="ECO:0000256" key="3">
    <source>
        <dbReference type="ARBA" id="ARBA00022729"/>
    </source>
</evidence>
<dbReference type="Gene3D" id="3.10.105.10">
    <property type="entry name" value="Dipeptide-binding Protein, Domain 3"/>
    <property type="match status" value="1"/>
</dbReference>
<feature type="domain" description="Solute-binding protein family 5" evidence="5">
    <location>
        <begin position="86"/>
        <end position="449"/>
    </location>
</feature>
<evidence type="ECO:0000313" key="6">
    <source>
        <dbReference type="EMBL" id="BAF88657.1"/>
    </source>
</evidence>
<evidence type="ECO:0000256" key="4">
    <source>
        <dbReference type="SAM" id="SignalP"/>
    </source>
</evidence>
<dbReference type="GO" id="GO:0015833">
    <property type="term" value="P:peptide transport"/>
    <property type="evidence" value="ECO:0007669"/>
    <property type="project" value="TreeGrafter"/>
</dbReference>
<reference evidence="6 7" key="3">
    <citation type="journal article" date="2008" name="BMC Genomics">
        <title>The genome of the versatile nitrogen fixer Azorhizobium caulinodans ORS571.</title>
        <authorList>
            <person name="Lee KB."/>
            <person name="Backer P.D."/>
            <person name="Aono T."/>
            <person name="Liu CT."/>
            <person name="Suzuki S."/>
            <person name="Suzuki T."/>
            <person name="Kaneko T."/>
            <person name="Yamada M."/>
            <person name="Tabata S."/>
            <person name="Kupfer D.M."/>
            <person name="Najar F.Z."/>
            <person name="Wiley G.B."/>
            <person name="Roe B."/>
            <person name="Binnewies T.T."/>
            <person name="Ussery D.W."/>
            <person name="D'Haeze W."/>
            <person name="Herder J.D."/>
            <person name="Gevers D."/>
            <person name="Vereecke D."/>
            <person name="Holsters M."/>
            <person name="Oyaizu H."/>
        </authorList>
    </citation>
    <scope>NUCLEOTIDE SEQUENCE [LARGE SCALE GENOMIC DNA]</scope>
    <source>
        <strain evidence="7">ATCC 43989 / DSM 5975 / JCM 20966 / LMG 6465 / NBRC 14845 / NCIMB 13405 / ORS 571</strain>
    </source>
</reference>
<dbReference type="Pfam" id="PF00496">
    <property type="entry name" value="SBP_bac_5"/>
    <property type="match status" value="1"/>
</dbReference>
<dbReference type="SUPFAM" id="SSF53850">
    <property type="entry name" value="Periplasmic binding protein-like II"/>
    <property type="match status" value="1"/>
</dbReference>
<dbReference type="Proteomes" id="UP000000270">
    <property type="component" value="Chromosome"/>
</dbReference>
<gene>
    <name evidence="6" type="ordered locus">AZC_2659</name>
</gene>
<dbReference type="PANTHER" id="PTHR30290:SF38">
    <property type="entry name" value="D,D-DIPEPTIDE-BINDING PERIPLASMIC PROTEIN DDPA-RELATED"/>
    <property type="match status" value="1"/>
</dbReference>
<evidence type="ECO:0000256" key="1">
    <source>
        <dbReference type="ARBA" id="ARBA00004418"/>
    </source>
</evidence>
<reference evidence="6 7" key="1">
    <citation type="journal article" date="2007" name="Appl. Environ. Microbiol.">
        <title>Rhizobial factors required for stem nodule maturation and maintenance in Sesbania rostrata-Azorhizobium caulinodans ORS571 symbiosis.</title>
        <authorList>
            <person name="Suzuki S."/>
            <person name="Aono T."/>
            <person name="Lee KB."/>
            <person name="Suzuki T."/>
            <person name="Liu CT."/>
            <person name="Miwa H."/>
            <person name="Wakao S."/>
            <person name="Iki T."/>
            <person name="Oyaizu H."/>
        </authorList>
    </citation>
    <scope>NUCLEOTIDE SEQUENCE [LARGE SCALE GENOMIC DNA]</scope>
    <source>
        <strain evidence="7">ATCC 43989 / DSM 5975 / JCM 20966 / LMG 6465 / NBRC 14845 / NCIMB 13405 / ORS 571</strain>
    </source>
</reference>
<protein>
    <submittedName>
        <fullName evidence="6">ABC transporter substrate binding protein</fullName>
    </submittedName>
</protein>